<dbReference type="EMBL" id="JAKNHJ010000005">
    <property type="protein sequence ID" value="MCG4617629.1"/>
    <property type="molecule type" value="Genomic_DNA"/>
</dbReference>
<evidence type="ECO:0000256" key="6">
    <source>
        <dbReference type="SAM" id="Phobius"/>
    </source>
</evidence>
<dbReference type="InterPro" id="IPR001927">
    <property type="entry name" value="Na/Gal_symport"/>
</dbReference>
<feature type="transmembrane region" description="Helical" evidence="6">
    <location>
        <begin position="20"/>
        <end position="37"/>
    </location>
</feature>
<keyword evidence="4 6" id="KW-0472">Membrane</keyword>
<dbReference type="Pfam" id="PF13347">
    <property type="entry name" value="MFS_2"/>
    <property type="match status" value="1"/>
</dbReference>
<feature type="transmembrane region" description="Helical" evidence="6">
    <location>
        <begin position="277"/>
        <end position="297"/>
    </location>
</feature>
<evidence type="ECO:0000256" key="3">
    <source>
        <dbReference type="ARBA" id="ARBA00022989"/>
    </source>
</evidence>
<proteinExistence type="predicted"/>
<keyword evidence="3 6" id="KW-1133">Transmembrane helix</keyword>
<feature type="transmembrane region" description="Helical" evidence="6">
    <location>
        <begin position="309"/>
        <end position="336"/>
    </location>
</feature>
<dbReference type="Proteomes" id="UP001200537">
    <property type="component" value="Unassembled WGS sequence"/>
</dbReference>
<comment type="subcellular location">
    <subcellularLocation>
        <location evidence="1">Cell membrane</location>
        <topology evidence="1">Multi-pass membrane protein</topology>
    </subcellularLocation>
</comment>
<feature type="transmembrane region" description="Helical" evidence="6">
    <location>
        <begin position="153"/>
        <end position="176"/>
    </location>
</feature>
<feature type="region of interest" description="Disordered" evidence="5">
    <location>
        <begin position="507"/>
        <end position="530"/>
    </location>
</feature>
<evidence type="ECO:0000256" key="2">
    <source>
        <dbReference type="ARBA" id="ARBA00022692"/>
    </source>
</evidence>
<dbReference type="GO" id="GO:0015293">
    <property type="term" value="F:symporter activity"/>
    <property type="evidence" value="ECO:0007669"/>
    <property type="project" value="InterPro"/>
</dbReference>
<dbReference type="NCBIfam" id="TIGR00792">
    <property type="entry name" value="gph"/>
    <property type="match status" value="1"/>
</dbReference>
<feature type="transmembrane region" description="Helical" evidence="6">
    <location>
        <begin position="420"/>
        <end position="439"/>
    </location>
</feature>
<evidence type="ECO:0000313" key="9">
    <source>
        <dbReference type="Proteomes" id="UP001200537"/>
    </source>
</evidence>
<dbReference type="AlphaFoldDB" id="A0AAJ1BB55"/>
<dbReference type="PANTHER" id="PTHR11328">
    <property type="entry name" value="MAJOR FACILITATOR SUPERFAMILY DOMAIN-CONTAINING PROTEIN"/>
    <property type="match status" value="1"/>
</dbReference>
<feature type="transmembrane region" description="Helical" evidence="6">
    <location>
        <begin position="240"/>
        <end position="265"/>
    </location>
</feature>
<dbReference type="GO" id="GO:0005886">
    <property type="term" value="C:plasma membrane"/>
    <property type="evidence" value="ECO:0007669"/>
    <property type="project" value="UniProtKB-SubCell"/>
</dbReference>
<sequence>MEEKKYLKWYNKVGYGSGDIAGNVVYAFLSAFVMIYLTDTLGLSAGVIGTLIMLSKFFDGFSDIIFGRLMDKTHSKMGKARPWMFYAFFGCAAMLIAIYAIPTSMGKTAQYTWFFIAYTLLNAVFYTANNIAYAALTALITKNRSERVQMGSIRFMFAFGTNLTIQTITVSVVQAMGGGAAAWRNVAIIYAIIGILSNTLAVFSVKELSPTELAEGDEEAAKTDDDVTFLEALKLMGNRYYVIIVVCFILMQFFTATLNMGIYFMTYILGNAKLLGVFAWAINIPLIVGLLITPLVVSKIGRMQPVTIVGYIVAVLGRLGVVLGASMGSVTLMLFFSGLASLGMSPLQGTLNALIAEISENTFLRTKKRIDGMMFSCSSLGVKVGSGVGTAVAGWLLEVGGYVGGAKVQVESALQMIKFMYLWVPTIANLLILVLLFFLDVEKKNEQLRAQLDDQDAQALKAAVPGISANESTAEKVVQGHAMGGSGAKESLGLKLAELDAEKLPDVENIPNLEDSETADSQNQVIEKGD</sequence>
<feature type="compositionally biased region" description="Polar residues" evidence="5">
    <location>
        <begin position="519"/>
        <end position="530"/>
    </location>
</feature>
<feature type="transmembrane region" description="Helical" evidence="6">
    <location>
        <begin position="43"/>
        <end position="62"/>
    </location>
</feature>
<dbReference type="GO" id="GO:0006814">
    <property type="term" value="P:sodium ion transport"/>
    <property type="evidence" value="ECO:0007669"/>
    <property type="project" value="InterPro"/>
</dbReference>
<accession>A0AAJ1BB55</accession>
<dbReference type="PANTHER" id="PTHR11328:SF24">
    <property type="entry name" value="MAJOR FACILITATOR SUPERFAMILY (MFS) PROFILE DOMAIN-CONTAINING PROTEIN"/>
    <property type="match status" value="1"/>
</dbReference>
<dbReference type="InterPro" id="IPR039672">
    <property type="entry name" value="MFS_2"/>
</dbReference>
<evidence type="ECO:0000259" key="7">
    <source>
        <dbReference type="PROSITE" id="PS50850"/>
    </source>
</evidence>
<keyword evidence="2 6" id="KW-0812">Transmembrane</keyword>
<dbReference type="GO" id="GO:0008643">
    <property type="term" value="P:carbohydrate transport"/>
    <property type="evidence" value="ECO:0007669"/>
    <property type="project" value="InterPro"/>
</dbReference>
<feature type="domain" description="Major facilitator superfamily (MFS) profile" evidence="7">
    <location>
        <begin position="1"/>
        <end position="444"/>
    </location>
</feature>
<dbReference type="InterPro" id="IPR020846">
    <property type="entry name" value="MFS_dom"/>
</dbReference>
<dbReference type="PROSITE" id="PS50850">
    <property type="entry name" value="MFS"/>
    <property type="match status" value="1"/>
</dbReference>
<feature type="transmembrane region" description="Helical" evidence="6">
    <location>
        <begin position="83"/>
        <end position="101"/>
    </location>
</feature>
<reference evidence="8" key="1">
    <citation type="submission" date="2022-01" db="EMBL/GenBank/DDBJ databases">
        <title>Collection of gut derived symbiotic bacterial strains cultured from healthy donors.</title>
        <authorList>
            <person name="Lin H."/>
            <person name="Kohout C."/>
            <person name="Waligurski E."/>
            <person name="Pamer E.G."/>
        </authorList>
    </citation>
    <scope>NUCLEOTIDE SEQUENCE</scope>
    <source>
        <strain evidence="8">DFI.7.46</strain>
    </source>
</reference>
<dbReference type="RefSeq" id="WP_024058394.1">
    <property type="nucleotide sequence ID" value="NZ_JAGZVZ010000008.1"/>
</dbReference>
<evidence type="ECO:0000313" key="8">
    <source>
        <dbReference type="EMBL" id="MCG4617629.1"/>
    </source>
</evidence>
<evidence type="ECO:0000256" key="4">
    <source>
        <dbReference type="ARBA" id="ARBA00023136"/>
    </source>
</evidence>
<gene>
    <name evidence="8" type="ORF">L0M99_03845</name>
</gene>
<feature type="transmembrane region" description="Helical" evidence="6">
    <location>
        <begin position="113"/>
        <end position="141"/>
    </location>
</feature>
<comment type="caution">
    <text evidence="8">The sequence shown here is derived from an EMBL/GenBank/DDBJ whole genome shotgun (WGS) entry which is preliminary data.</text>
</comment>
<evidence type="ECO:0000256" key="5">
    <source>
        <dbReference type="SAM" id="MobiDB-lite"/>
    </source>
</evidence>
<name>A0AAJ1BB55_9ACTO</name>
<dbReference type="CDD" id="cd17332">
    <property type="entry name" value="MFS_MelB_like"/>
    <property type="match status" value="1"/>
</dbReference>
<feature type="transmembrane region" description="Helical" evidence="6">
    <location>
        <begin position="182"/>
        <end position="203"/>
    </location>
</feature>
<protein>
    <submittedName>
        <fullName evidence="8">MFS transporter</fullName>
    </submittedName>
</protein>
<dbReference type="Gene3D" id="1.20.1250.20">
    <property type="entry name" value="MFS general substrate transporter like domains"/>
    <property type="match status" value="2"/>
</dbReference>
<dbReference type="InterPro" id="IPR036259">
    <property type="entry name" value="MFS_trans_sf"/>
</dbReference>
<dbReference type="SUPFAM" id="SSF103473">
    <property type="entry name" value="MFS general substrate transporter"/>
    <property type="match status" value="1"/>
</dbReference>
<organism evidence="8 9">
    <name type="scientific">Varibaculum cambriense</name>
    <dbReference type="NCBI Taxonomy" id="184870"/>
    <lineage>
        <taxon>Bacteria</taxon>
        <taxon>Bacillati</taxon>
        <taxon>Actinomycetota</taxon>
        <taxon>Actinomycetes</taxon>
        <taxon>Actinomycetales</taxon>
        <taxon>Actinomycetaceae</taxon>
        <taxon>Varibaculum</taxon>
    </lineage>
</organism>
<evidence type="ECO:0000256" key="1">
    <source>
        <dbReference type="ARBA" id="ARBA00004651"/>
    </source>
</evidence>